<accession>A0A934K3I6</accession>
<name>A0A934K3I6_9BACT</name>
<protein>
    <recommendedName>
        <fullName evidence="3">Twin-arginine translocation signal domain-containing protein</fullName>
    </recommendedName>
</protein>
<evidence type="ECO:0000313" key="2">
    <source>
        <dbReference type="Proteomes" id="UP000612893"/>
    </source>
</evidence>
<organism evidence="1 2">
    <name type="scientific">Candidatus Nephthysia bennettiae</name>
    <dbReference type="NCBI Taxonomy" id="3127016"/>
    <lineage>
        <taxon>Bacteria</taxon>
        <taxon>Bacillati</taxon>
        <taxon>Candidatus Dormiibacterota</taxon>
        <taxon>Candidatus Dormibacteria</taxon>
        <taxon>Candidatus Dormibacterales</taxon>
        <taxon>Candidatus Dormibacteraceae</taxon>
        <taxon>Candidatus Nephthysia</taxon>
    </lineage>
</organism>
<dbReference type="PROSITE" id="PS51318">
    <property type="entry name" value="TAT"/>
    <property type="match status" value="1"/>
</dbReference>
<gene>
    <name evidence="1" type="ORF">JF922_17285</name>
</gene>
<evidence type="ECO:0008006" key="3">
    <source>
        <dbReference type="Google" id="ProtNLM"/>
    </source>
</evidence>
<reference evidence="1" key="1">
    <citation type="submission" date="2020-10" db="EMBL/GenBank/DDBJ databases">
        <title>Ca. Dormibacterota MAGs.</title>
        <authorList>
            <person name="Montgomery K."/>
        </authorList>
    </citation>
    <scope>NUCLEOTIDE SEQUENCE [LARGE SCALE GENOMIC DNA]</scope>
    <source>
        <strain evidence="1">SC8812_S17_10</strain>
    </source>
</reference>
<evidence type="ECO:0000313" key="1">
    <source>
        <dbReference type="EMBL" id="MBJ7599817.1"/>
    </source>
</evidence>
<comment type="caution">
    <text evidence="1">The sequence shown here is derived from an EMBL/GenBank/DDBJ whole genome shotgun (WGS) entry which is preliminary data.</text>
</comment>
<dbReference type="Proteomes" id="UP000612893">
    <property type="component" value="Unassembled WGS sequence"/>
</dbReference>
<sequence>MSINRRRFLQQSARSAAAGAAVFLGGSDGVVARRSSAPSELLDGHTLDGLSALSVDYSRRSHEVPPASLLPAVEHHLQHLRGLLEVSQMSAHRKGLLSLAGRTAGLAGYLSFRRENRGDARIHYALAETLAREAGDGPALAFTLTARSVLCSAVPGGGIGGDTSLTLPLLDEAERRAGTSAPFVRAWVHMRRADELALAGNASASERDLLEADRWLSRGRFEGDPFYGSAAGLVGYRASRAVLLKHPTEAIDAVETALAGRTSSPASDQERSILVMLLGAAHAQRGDVEQACALLTESLAAAVDAGLRLRVQRVAGLRQRHLGGVQAAAVRQLDEQLRAVA</sequence>
<keyword evidence="2" id="KW-1185">Reference proteome</keyword>
<dbReference type="RefSeq" id="WP_338203439.1">
    <property type="nucleotide sequence ID" value="NZ_JAEKNR010000175.1"/>
</dbReference>
<dbReference type="EMBL" id="JAEKNR010000175">
    <property type="protein sequence ID" value="MBJ7599817.1"/>
    <property type="molecule type" value="Genomic_DNA"/>
</dbReference>
<dbReference type="AlphaFoldDB" id="A0A934K3I6"/>
<dbReference type="InterPro" id="IPR006311">
    <property type="entry name" value="TAT_signal"/>
</dbReference>
<proteinExistence type="predicted"/>